<evidence type="ECO:0000256" key="2">
    <source>
        <dbReference type="ARBA" id="ARBA00004950"/>
    </source>
</evidence>
<dbReference type="EC" id="1.4.3.16" evidence="4 11"/>
<proteinExistence type="inferred from homology"/>
<evidence type="ECO:0000256" key="4">
    <source>
        <dbReference type="ARBA" id="ARBA00012173"/>
    </source>
</evidence>
<dbReference type="InterPro" id="IPR036188">
    <property type="entry name" value="FAD/NAD-bd_sf"/>
</dbReference>
<dbReference type="GO" id="GO:0005737">
    <property type="term" value="C:cytoplasm"/>
    <property type="evidence" value="ECO:0007669"/>
    <property type="project" value="UniProtKB-SubCell"/>
</dbReference>
<dbReference type="InterPro" id="IPR027477">
    <property type="entry name" value="Succ_DH/fumarate_Rdtase_cat_sf"/>
</dbReference>
<feature type="domain" description="FAD-dependent oxidoreductase 2 FAD-binding" evidence="13">
    <location>
        <begin position="7"/>
        <end position="371"/>
    </location>
</feature>
<dbReference type="GO" id="GO:0008734">
    <property type="term" value="F:L-aspartate oxidase activity"/>
    <property type="evidence" value="ECO:0007669"/>
    <property type="project" value="UniProtKB-UniRule"/>
</dbReference>
<evidence type="ECO:0000256" key="9">
    <source>
        <dbReference type="ARBA" id="ARBA00023002"/>
    </source>
</evidence>
<evidence type="ECO:0000256" key="3">
    <source>
        <dbReference type="ARBA" id="ARBA00008562"/>
    </source>
</evidence>
<dbReference type="PRINTS" id="PR00368">
    <property type="entry name" value="FADPNR"/>
</dbReference>
<evidence type="ECO:0000259" key="13">
    <source>
        <dbReference type="Pfam" id="PF00890"/>
    </source>
</evidence>
<evidence type="ECO:0000256" key="5">
    <source>
        <dbReference type="ARBA" id="ARBA00021901"/>
    </source>
</evidence>
<sequence>MKFTSQVVIIGSGIAALQAAKHLASQLNVIIITKSTIRDSNSYYAQGGIAAVMSTNDTYRSHIEDTLKAGEHHHNLSAVEQLVEEGARSVQQLLKGGFPADRHSTGTLSLGLEGAHSEHRIVHSGGDATGKMTIEHLLKSMPDNVRIVEQEMAFELIVSNERCTGVKTKTIDGTIHTYEADHIVLATGGAGALYPFTSNRKTLTGDGIALAYRAGAVVTDMEFVQFHPTLLYINGEAKGLVSEAVRGAGAVLVDESGRHIMEGIHPMKDLAPRHITAFELYKARKNGHDVLLDISMIDHFEKSFPTITALCIKNGIDIKDGFIPVAPGSHFLMGGVKADSQGKTSINGLYAIGETACTGVHGANRLASNSLLEGIAFGKRMAAYILSCDQNVQVKKRAAIAFPLTVPPLFEIDELQAMMMDNVGITRTKEGLNRIVDCLKVVENTNGDISHLSVSEIERLFMHTTAYLIARSALERTETRGAHIRADFPEAREQWGQSWVTFEKGKISVRSGEHEWNQTRSTAYSIFY</sequence>
<dbReference type="NCBIfam" id="TIGR00551">
    <property type="entry name" value="nadB"/>
    <property type="match status" value="1"/>
</dbReference>
<keyword evidence="8 12" id="KW-0274">FAD</keyword>
<dbReference type="Pfam" id="PF02910">
    <property type="entry name" value="Succ_DH_flav_C"/>
    <property type="match status" value="1"/>
</dbReference>
<evidence type="ECO:0000256" key="7">
    <source>
        <dbReference type="ARBA" id="ARBA00022642"/>
    </source>
</evidence>
<dbReference type="InterPro" id="IPR037099">
    <property type="entry name" value="Fum_R/Succ_DH_flav-like_C_sf"/>
</dbReference>
<dbReference type="AlphaFoldDB" id="A0A177KS17"/>
<dbReference type="SUPFAM" id="SSF51905">
    <property type="entry name" value="FAD/NAD(P)-binding domain"/>
    <property type="match status" value="1"/>
</dbReference>
<reference evidence="15 16" key="1">
    <citation type="submission" date="2016-01" db="EMBL/GenBank/DDBJ databases">
        <title>Investigation of taxonomic status of Bacillus aminovorans.</title>
        <authorList>
            <person name="Verma A."/>
            <person name="Pal Y."/>
            <person name="Krishnamurthi S."/>
        </authorList>
    </citation>
    <scope>NUCLEOTIDE SEQUENCE [LARGE SCALE GENOMIC DNA]</scope>
    <source>
        <strain evidence="15 16">DSM 4337</strain>
    </source>
</reference>
<keyword evidence="6 12" id="KW-0285">Flavoprotein</keyword>
<evidence type="ECO:0000256" key="11">
    <source>
        <dbReference type="NCBIfam" id="TIGR00551"/>
    </source>
</evidence>
<evidence type="ECO:0000256" key="1">
    <source>
        <dbReference type="ARBA" id="ARBA00001974"/>
    </source>
</evidence>
<name>A0A177KS17_9BACI</name>
<comment type="subcellular location">
    <subcellularLocation>
        <location evidence="12">Cytoplasm</location>
    </subcellularLocation>
</comment>
<dbReference type="InterPro" id="IPR005288">
    <property type="entry name" value="NadB"/>
</dbReference>
<keyword evidence="9 12" id="KW-0560">Oxidoreductase</keyword>
<dbReference type="SUPFAM" id="SSF56425">
    <property type="entry name" value="Succinate dehydrogenase/fumarate reductase flavoprotein, catalytic domain"/>
    <property type="match status" value="1"/>
</dbReference>
<dbReference type="RefSeq" id="WP_018394047.1">
    <property type="nucleotide sequence ID" value="NZ_LQWZ01000023.1"/>
</dbReference>
<comment type="pathway">
    <text evidence="2 12">Cofactor biosynthesis; NAD(+) biosynthesis; iminoaspartate from L-aspartate (oxidase route): step 1/1.</text>
</comment>
<gene>
    <name evidence="15" type="ORF">AWH48_05505</name>
</gene>
<dbReference type="InterPro" id="IPR015939">
    <property type="entry name" value="Fum_Rdtase/Succ_DH_flav-like_C"/>
</dbReference>
<evidence type="ECO:0000256" key="6">
    <source>
        <dbReference type="ARBA" id="ARBA00022630"/>
    </source>
</evidence>
<comment type="function">
    <text evidence="12">Catalyzes the oxidation of L-aspartate to iminoaspartate.</text>
</comment>
<dbReference type="PANTHER" id="PTHR42716:SF2">
    <property type="entry name" value="L-ASPARTATE OXIDASE, CHLOROPLASTIC"/>
    <property type="match status" value="1"/>
</dbReference>
<dbReference type="SUPFAM" id="SSF46977">
    <property type="entry name" value="Succinate dehydrogenase/fumarate reductase flavoprotein C-terminal domain"/>
    <property type="match status" value="1"/>
</dbReference>
<dbReference type="GO" id="GO:0033765">
    <property type="term" value="F:steroid dehydrogenase activity, acting on the CH-CH group of donors"/>
    <property type="evidence" value="ECO:0007669"/>
    <property type="project" value="UniProtKB-ARBA"/>
</dbReference>
<dbReference type="InterPro" id="IPR003953">
    <property type="entry name" value="FAD-dep_OxRdtase_2_FAD-bd"/>
</dbReference>
<dbReference type="Gene3D" id="3.50.50.60">
    <property type="entry name" value="FAD/NAD(P)-binding domain"/>
    <property type="match status" value="1"/>
</dbReference>
<dbReference type="UniPathway" id="UPA00253">
    <property type="reaction ID" value="UER00326"/>
</dbReference>
<feature type="domain" description="Fumarate reductase/succinate dehydrogenase flavoprotein-like C-terminal" evidence="14">
    <location>
        <begin position="413"/>
        <end position="500"/>
    </location>
</feature>
<dbReference type="OrthoDB" id="9806724at2"/>
<evidence type="ECO:0000256" key="10">
    <source>
        <dbReference type="ARBA" id="ARBA00048305"/>
    </source>
</evidence>
<dbReference type="GO" id="GO:0034628">
    <property type="term" value="P:'de novo' NAD+ biosynthetic process from L-aspartate"/>
    <property type="evidence" value="ECO:0007669"/>
    <property type="project" value="TreeGrafter"/>
</dbReference>
<comment type="cofactor">
    <cofactor evidence="1 12">
        <name>FAD</name>
        <dbReference type="ChEBI" id="CHEBI:57692"/>
    </cofactor>
</comment>
<comment type="catalytic activity">
    <reaction evidence="10">
        <text>L-aspartate + O2 = iminosuccinate + H2O2</text>
        <dbReference type="Rhea" id="RHEA:25876"/>
        <dbReference type="ChEBI" id="CHEBI:15379"/>
        <dbReference type="ChEBI" id="CHEBI:16240"/>
        <dbReference type="ChEBI" id="CHEBI:29991"/>
        <dbReference type="ChEBI" id="CHEBI:77875"/>
        <dbReference type="EC" id="1.4.3.16"/>
    </reaction>
    <physiologicalReaction direction="left-to-right" evidence="10">
        <dbReference type="Rhea" id="RHEA:25877"/>
    </physiologicalReaction>
</comment>
<organism evidence="15 16">
    <name type="scientific">Domibacillus aminovorans</name>
    <dbReference type="NCBI Taxonomy" id="29332"/>
    <lineage>
        <taxon>Bacteria</taxon>
        <taxon>Bacillati</taxon>
        <taxon>Bacillota</taxon>
        <taxon>Bacilli</taxon>
        <taxon>Bacillales</taxon>
        <taxon>Bacillaceae</taxon>
        <taxon>Domibacillus</taxon>
    </lineage>
</organism>
<comment type="caution">
    <text evidence="15">The sequence shown here is derived from an EMBL/GenBank/DDBJ whole genome shotgun (WGS) entry which is preliminary data.</text>
</comment>
<comment type="similarity">
    <text evidence="3 12">Belongs to the FAD-dependent oxidoreductase 2 family. NadB subfamily.</text>
</comment>
<evidence type="ECO:0000313" key="15">
    <source>
        <dbReference type="EMBL" id="OAH56128.1"/>
    </source>
</evidence>
<dbReference type="Pfam" id="PF00890">
    <property type="entry name" value="FAD_binding_2"/>
    <property type="match status" value="1"/>
</dbReference>
<evidence type="ECO:0000313" key="16">
    <source>
        <dbReference type="Proteomes" id="UP000077271"/>
    </source>
</evidence>
<evidence type="ECO:0000256" key="12">
    <source>
        <dbReference type="RuleBase" id="RU362049"/>
    </source>
</evidence>
<keyword evidence="7 12" id="KW-0662">Pyridine nucleotide biosynthesis</keyword>
<accession>A0A177KS17</accession>
<dbReference type="Gene3D" id="1.20.58.100">
    <property type="entry name" value="Fumarate reductase/succinate dehydrogenase flavoprotein-like, C-terminal domain"/>
    <property type="match status" value="1"/>
</dbReference>
<dbReference type="Gene3D" id="3.90.700.10">
    <property type="entry name" value="Succinate dehydrogenase/fumarate reductase flavoprotein, catalytic domain"/>
    <property type="match status" value="1"/>
</dbReference>
<evidence type="ECO:0000259" key="14">
    <source>
        <dbReference type="Pfam" id="PF02910"/>
    </source>
</evidence>
<protein>
    <recommendedName>
        <fullName evidence="5 11">L-aspartate oxidase</fullName>
        <ecNumber evidence="4 11">1.4.3.16</ecNumber>
    </recommendedName>
</protein>
<dbReference type="NCBIfam" id="NF005978">
    <property type="entry name" value="PRK08071.1"/>
    <property type="match status" value="1"/>
</dbReference>
<dbReference type="Proteomes" id="UP000077271">
    <property type="component" value="Unassembled WGS sequence"/>
</dbReference>
<evidence type="ECO:0000256" key="8">
    <source>
        <dbReference type="ARBA" id="ARBA00022827"/>
    </source>
</evidence>
<dbReference type="EMBL" id="LQWZ01000023">
    <property type="protein sequence ID" value="OAH56128.1"/>
    <property type="molecule type" value="Genomic_DNA"/>
</dbReference>
<dbReference type="PANTHER" id="PTHR42716">
    <property type="entry name" value="L-ASPARTATE OXIDASE"/>
    <property type="match status" value="1"/>
</dbReference>